<evidence type="ECO:0000259" key="2">
    <source>
        <dbReference type="PROSITE" id="PS50011"/>
    </source>
</evidence>
<dbReference type="InterPro" id="IPR053215">
    <property type="entry name" value="TKL_Ser/Thr_kinase"/>
</dbReference>
<dbReference type="InterPro" id="IPR011009">
    <property type="entry name" value="Kinase-like_dom_sf"/>
</dbReference>
<dbReference type="Pfam" id="PF00069">
    <property type="entry name" value="Pkinase"/>
    <property type="match status" value="1"/>
</dbReference>
<feature type="compositionally biased region" description="Basic and acidic residues" evidence="1">
    <location>
        <begin position="26"/>
        <end position="36"/>
    </location>
</feature>
<proteinExistence type="predicted"/>
<dbReference type="GO" id="GO:0005524">
    <property type="term" value="F:ATP binding"/>
    <property type="evidence" value="ECO:0007669"/>
    <property type="project" value="InterPro"/>
</dbReference>
<dbReference type="SMART" id="SM00220">
    <property type="entry name" value="S_TKc"/>
    <property type="match status" value="1"/>
</dbReference>
<dbReference type="GO" id="GO:0004672">
    <property type="term" value="F:protein kinase activity"/>
    <property type="evidence" value="ECO:0007669"/>
    <property type="project" value="InterPro"/>
</dbReference>
<dbReference type="PROSITE" id="PS50011">
    <property type="entry name" value="PROTEIN_KINASE_DOM"/>
    <property type="match status" value="1"/>
</dbReference>
<dbReference type="EMBL" id="CAJPDR010000017">
    <property type="protein sequence ID" value="CAF9906595.1"/>
    <property type="molecule type" value="Genomic_DNA"/>
</dbReference>
<dbReference type="PANTHER" id="PTHR45756">
    <property type="entry name" value="PALMITOYLTRANSFERASE"/>
    <property type="match status" value="1"/>
</dbReference>
<feature type="domain" description="Protein kinase" evidence="2">
    <location>
        <begin position="94"/>
        <end position="395"/>
    </location>
</feature>
<dbReference type="PANTHER" id="PTHR45756:SF1">
    <property type="entry name" value="PROTEIN KINASE DOMAIN CONTAINING PROTEIN"/>
    <property type="match status" value="1"/>
</dbReference>
<dbReference type="OrthoDB" id="626167at2759"/>
<dbReference type="PROSITE" id="PS00108">
    <property type="entry name" value="PROTEIN_KINASE_ST"/>
    <property type="match status" value="1"/>
</dbReference>
<keyword evidence="4" id="KW-1185">Reference proteome</keyword>
<dbReference type="Gene3D" id="1.10.510.10">
    <property type="entry name" value="Transferase(Phosphotransferase) domain 1"/>
    <property type="match status" value="1"/>
</dbReference>
<accession>A0A8H3I445</accession>
<feature type="region of interest" description="Disordered" evidence="1">
    <location>
        <begin position="16"/>
        <end position="36"/>
    </location>
</feature>
<comment type="caution">
    <text evidence="3">The sequence shown here is derived from an EMBL/GenBank/DDBJ whole genome shotgun (WGS) entry which is preliminary data.</text>
</comment>
<evidence type="ECO:0000313" key="4">
    <source>
        <dbReference type="Proteomes" id="UP000664203"/>
    </source>
</evidence>
<sequence>MLSTYTEKRLEDGEIGLVPDVSDAASPKESDAWSKPERKEYKIRVTDLEAKGTNRYHSGTSMKSPIPIDQHCGFNSFLLIAQKLQIDFLPVSWQPALQGIGLGGTEETRQSLMNLQMTFAFKRARQPSGSGLHETHIFRCLTAEILVLGHPSIYGHPNILRLEGICWDVSPEDEKVLPFLVFEKSQYGDLGWFANSGSGIHMSFEHRSKLCADIVVAVQVMHSNSIIHGDIKPQNVLIFEDGSGGFTAKVTDFGYSTQFAGEETLINMPKSWPWNALEYHHRGFKPVAAIKMDVFALGLLCFWLLYKDHLAGSMDDLRMERCSTSCHSPCGEHQRYNIAKLKYERKLLVLAGRATMSADVNDERKESLRQFFSSTLTYDTADRNSDLRYLSSLLVADR</sequence>
<evidence type="ECO:0000256" key="1">
    <source>
        <dbReference type="SAM" id="MobiDB-lite"/>
    </source>
</evidence>
<dbReference type="SUPFAM" id="SSF56112">
    <property type="entry name" value="Protein kinase-like (PK-like)"/>
    <property type="match status" value="1"/>
</dbReference>
<gene>
    <name evidence="3" type="ORF">ALECFALPRED_002452</name>
</gene>
<name>A0A8H3I445_9LECA</name>
<protein>
    <recommendedName>
        <fullName evidence="2">Protein kinase domain-containing protein</fullName>
    </recommendedName>
</protein>
<dbReference type="InterPro" id="IPR000719">
    <property type="entry name" value="Prot_kinase_dom"/>
</dbReference>
<dbReference type="InterPro" id="IPR008271">
    <property type="entry name" value="Ser/Thr_kinase_AS"/>
</dbReference>
<evidence type="ECO:0000313" key="3">
    <source>
        <dbReference type="EMBL" id="CAF9906595.1"/>
    </source>
</evidence>
<dbReference type="Proteomes" id="UP000664203">
    <property type="component" value="Unassembled WGS sequence"/>
</dbReference>
<dbReference type="AlphaFoldDB" id="A0A8H3I445"/>
<reference evidence="3" key="1">
    <citation type="submission" date="2021-03" db="EMBL/GenBank/DDBJ databases">
        <authorList>
            <person name="Tagirdzhanova G."/>
        </authorList>
    </citation>
    <scope>NUCLEOTIDE SEQUENCE</scope>
</reference>
<organism evidence="3 4">
    <name type="scientific">Alectoria fallacina</name>
    <dbReference type="NCBI Taxonomy" id="1903189"/>
    <lineage>
        <taxon>Eukaryota</taxon>
        <taxon>Fungi</taxon>
        <taxon>Dikarya</taxon>
        <taxon>Ascomycota</taxon>
        <taxon>Pezizomycotina</taxon>
        <taxon>Lecanoromycetes</taxon>
        <taxon>OSLEUM clade</taxon>
        <taxon>Lecanoromycetidae</taxon>
        <taxon>Lecanorales</taxon>
        <taxon>Lecanorineae</taxon>
        <taxon>Parmeliaceae</taxon>
        <taxon>Alectoria</taxon>
    </lineage>
</organism>